<accession>A0ACD3AYY6</accession>
<evidence type="ECO:0000313" key="1">
    <source>
        <dbReference type="EMBL" id="TFK70953.1"/>
    </source>
</evidence>
<gene>
    <name evidence="1" type="ORF">BDN72DRAFT_496607</name>
</gene>
<reference evidence="1 2" key="1">
    <citation type="journal article" date="2019" name="Nat. Ecol. Evol.">
        <title>Megaphylogeny resolves global patterns of mushroom evolution.</title>
        <authorList>
            <person name="Varga T."/>
            <person name="Krizsan K."/>
            <person name="Foldi C."/>
            <person name="Dima B."/>
            <person name="Sanchez-Garcia M."/>
            <person name="Sanchez-Ramirez S."/>
            <person name="Szollosi G.J."/>
            <person name="Szarkandi J.G."/>
            <person name="Papp V."/>
            <person name="Albert L."/>
            <person name="Andreopoulos W."/>
            <person name="Angelini C."/>
            <person name="Antonin V."/>
            <person name="Barry K.W."/>
            <person name="Bougher N.L."/>
            <person name="Buchanan P."/>
            <person name="Buyck B."/>
            <person name="Bense V."/>
            <person name="Catcheside P."/>
            <person name="Chovatia M."/>
            <person name="Cooper J."/>
            <person name="Damon W."/>
            <person name="Desjardin D."/>
            <person name="Finy P."/>
            <person name="Geml J."/>
            <person name="Haridas S."/>
            <person name="Hughes K."/>
            <person name="Justo A."/>
            <person name="Karasinski D."/>
            <person name="Kautmanova I."/>
            <person name="Kiss B."/>
            <person name="Kocsube S."/>
            <person name="Kotiranta H."/>
            <person name="LaButti K.M."/>
            <person name="Lechner B.E."/>
            <person name="Liimatainen K."/>
            <person name="Lipzen A."/>
            <person name="Lukacs Z."/>
            <person name="Mihaltcheva S."/>
            <person name="Morgado L.N."/>
            <person name="Niskanen T."/>
            <person name="Noordeloos M.E."/>
            <person name="Ohm R.A."/>
            <person name="Ortiz-Santana B."/>
            <person name="Ovrebo C."/>
            <person name="Racz N."/>
            <person name="Riley R."/>
            <person name="Savchenko A."/>
            <person name="Shiryaev A."/>
            <person name="Soop K."/>
            <person name="Spirin V."/>
            <person name="Szebenyi C."/>
            <person name="Tomsovsky M."/>
            <person name="Tulloss R.E."/>
            <person name="Uehling J."/>
            <person name="Grigoriev I.V."/>
            <person name="Vagvolgyi C."/>
            <person name="Papp T."/>
            <person name="Martin F.M."/>
            <person name="Miettinen O."/>
            <person name="Hibbett D.S."/>
            <person name="Nagy L.G."/>
        </authorList>
    </citation>
    <scope>NUCLEOTIDE SEQUENCE [LARGE SCALE GENOMIC DNA]</scope>
    <source>
        <strain evidence="1 2">NL-1719</strain>
    </source>
</reference>
<name>A0ACD3AYY6_9AGAR</name>
<sequence>MSPRHPVTTPRFVTHSIVQCYCAPGRNLEFISPEAADSCANRQRLISIRQIHPVAPVVGRQSVIDSFNLPYMVQNHHHWEADASWLAEATLRPGFEVRFPQRVNITTTPKLVCFPEFTPLLSKFSGDPTEDRISPVSFSWCQDHELYMVNTCISSSELASSFVFHLAIFISSPPRKSFPISTS</sequence>
<proteinExistence type="predicted"/>
<protein>
    <submittedName>
        <fullName evidence="1">Uncharacterized protein</fullName>
    </submittedName>
</protein>
<evidence type="ECO:0000313" key="2">
    <source>
        <dbReference type="Proteomes" id="UP000308600"/>
    </source>
</evidence>
<keyword evidence="2" id="KW-1185">Reference proteome</keyword>
<dbReference type="EMBL" id="ML208305">
    <property type="protein sequence ID" value="TFK70953.1"/>
    <property type="molecule type" value="Genomic_DNA"/>
</dbReference>
<dbReference type="Proteomes" id="UP000308600">
    <property type="component" value="Unassembled WGS sequence"/>
</dbReference>
<organism evidence="1 2">
    <name type="scientific">Pluteus cervinus</name>
    <dbReference type="NCBI Taxonomy" id="181527"/>
    <lineage>
        <taxon>Eukaryota</taxon>
        <taxon>Fungi</taxon>
        <taxon>Dikarya</taxon>
        <taxon>Basidiomycota</taxon>
        <taxon>Agaricomycotina</taxon>
        <taxon>Agaricomycetes</taxon>
        <taxon>Agaricomycetidae</taxon>
        <taxon>Agaricales</taxon>
        <taxon>Pluteineae</taxon>
        <taxon>Pluteaceae</taxon>
        <taxon>Pluteus</taxon>
    </lineage>
</organism>